<accession>A0ABZ0IVX7</accession>
<organism evidence="3 4">
    <name type="scientific">Imperialibacter roseus</name>
    <dbReference type="NCBI Taxonomy" id="1324217"/>
    <lineage>
        <taxon>Bacteria</taxon>
        <taxon>Pseudomonadati</taxon>
        <taxon>Bacteroidota</taxon>
        <taxon>Cytophagia</taxon>
        <taxon>Cytophagales</taxon>
        <taxon>Flammeovirgaceae</taxon>
        <taxon>Imperialibacter</taxon>
    </lineage>
</organism>
<dbReference type="InterPro" id="IPR026444">
    <property type="entry name" value="Secre_tail"/>
</dbReference>
<keyword evidence="1" id="KW-0732">Signal</keyword>
<protein>
    <submittedName>
        <fullName evidence="3">T9SS type A sorting domain-containing protein</fullName>
    </submittedName>
</protein>
<evidence type="ECO:0000313" key="4">
    <source>
        <dbReference type="Proteomes" id="UP001302349"/>
    </source>
</evidence>
<dbReference type="EMBL" id="CP136051">
    <property type="protein sequence ID" value="WOK08667.1"/>
    <property type="molecule type" value="Genomic_DNA"/>
</dbReference>
<keyword evidence="4" id="KW-1185">Reference proteome</keyword>
<reference evidence="3 4" key="1">
    <citation type="journal article" date="2023" name="Microbiol. Resour. Announc.">
        <title>Complete Genome Sequence of Imperialibacter roseus strain P4T.</title>
        <authorList>
            <person name="Tizabi D.R."/>
            <person name="Bachvaroff T."/>
            <person name="Hill R.T."/>
        </authorList>
    </citation>
    <scope>NUCLEOTIDE SEQUENCE [LARGE SCALE GENOMIC DNA]</scope>
    <source>
        <strain evidence="3 4">P4T</strain>
    </source>
</reference>
<sequence length="627" mass="63619">MKNVLVYFAILSGIFTSAQGQSVINAYAKVTNVSGANLSLSNVNETYATFEAGEKLLIMQMQDNVIGTNTGNNSNFGNIAAIGSAGLYEQATIQSVTESAGTPTSITLTSSLTNTYYAGTNSSVQIISFPEYVNYTTTADLTALPWNGNVGGVFAIDVNNTLTLANNISVNAQGFVGGIPNPTGDGSACDAATYISNSNSYARKGESIYKVTSTNYRAARGKVANGGGGGNFHNAGGGGGGNYTTGGTGGPGWNGSAGGCTPTSGGLGGLDLSDYITASRVFMGGGGGGGQQNNGLSLTGGAGGGIIIIRASTIQTNGGCGGLSITANGASKGLTGNDGGAGAGAGGSIVFQVNNWSLSCAVATEANGGNGSSVNDGSTHGGGGGGGKGVIIFSGTVPATNFSTSNAQGTGGANGTGGGAGTAVAGGATPSSATADADGVMESSSGVLPVELLNWNGKEVDNQVLLTWTTAAEKNNHYFTIERSSDAKNWEVFEIVEGAGTTDRKMYYDLMDEEPMPSTNYYRLSQTDYDGTTEVFEIVSVKLDLFETNLLLYPNPSNGLFKIKLPDVLLEADYAIQMFDVNGRAVETNVSQGWGEVAVDATSLSTGYYFVKVVVGSYVQNIKVIID</sequence>
<feature type="domain" description="Secretion system C-terminal sorting" evidence="2">
    <location>
        <begin position="552"/>
        <end position="626"/>
    </location>
</feature>
<dbReference type="Proteomes" id="UP001302349">
    <property type="component" value="Chromosome"/>
</dbReference>
<feature type="chain" id="PRO_5047392241" evidence="1">
    <location>
        <begin position="21"/>
        <end position="627"/>
    </location>
</feature>
<evidence type="ECO:0000313" key="3">
    <source>
        <dbReference type="EMBL" id="WOK08667.1"/>
    </source>
</evidence>
<dbReference type="Pfam" id="PF18962">
    <property type="entry name" value="Por_Secre_tail"/>
    <property type="match status" value="1"/>
</dbReference>
<proteinExistence type="predicted"/>
<dbReference type="NCBIfam" id="TIGR04183">
    <property type="entry name" value="Por_Secre_tail"/>
    <property type="match status" value="1"/>
</dbReference>
<evidence type="ECO:0000256" key="1">
    <source>
        <dbReference type="SAM" id="SignalP"/>
    </source>
</evidence>
<gene>
    <name evidence="3" type="ORF">RT717_08460</name>
</gene>
<feature type="signal peptide" evidence="1">
    <location>
        <begin position="1"/>
        <end position="20"/>
    </location>
</feature>
<evidence type="ECO:0000259" key="2">
    <source>
        <dbReference type="Pfam" id="PF18962"/>
    </source>
</evidence>
<dbReference type="RefSeq" id="WP_317491302.1">
    <property type="nucleotide sequence ID" value="NZ_CP136051.1"/>
</dbReference>
<name>A0ABZ0IVX7_9BACT</name>